<evidence type="ECO:0000313" key="2">
    <source>
        <dbReference type="Proteomes" id="UP000037151"/>
    </source>
</evidence>
<name>A0A0L0JJ14_9ACTN</name>
<reference evidence="2" key="1">
    <citation type="submission" date="2014-07" db="EMBL/GenBank/DDBJ databases">
        <title>Genome sequencing of plant-pathogenic Streptomyces species.</title>
        <authorList>
            <person name="Harrison J."/>
            <person name="Sapp M."/>
            <person name="Thwaites R."/>
            <person name="Studholme D.J."/>
        </authorList>
    </citation>
    <scope>NUCLEOTIDE SEQUENCE [LARGE SCALE GENOMIC DNA]</scope>
    <source>
        <strain evidence="2">NCPPB 4445</strain>
    </source>
</reference>
<sequence>MSDGGGRFAPLRTHWKLTSAVAVALAALAVAVPVVLADSDDTPPCQAVPTSTRALADDPTAATRALDPGEDLGRMKAVRALFVERPCGDGGEVLGRVVDAGTRTAGQPHSVEQARGAYAVVLALGRGEGPLPAGLATAAARLLGEYVVDQNLYFGVDRDARHPAVTARQAATAMFNPGRFLAPGEAHTDFSYSSSSLSSSLRINRLLARTVWDPEAFAILYDAERAYFAHYLERLTDGGADPDHKAGVRGVSPTSWPDRDLRLFGDRFGALMGLRTQFMRDGTIPDVAAFDRTVRGHTRGTYLAAARRVTSRPAQGTIAARPVSGTVEGDLMDGRGQVYAVLEKWAAARRTPGTRVVEMRREIDVQYLRTFRYPV</sequence>
<dbReference type="OrthoDB" id="4107967at2"/>
<dbReference type="AlphaFoldDB" id="A0A0L0JJ14"/>
<accession>A0A0L0JJ14</accession>
<evidence type="ECO:0000313" key="1">
    <source>
        <dbReference type="EMBL" id="KND25676.1"/>
    </source>
</evidence>
<proteinExistence type="predicted"/>
<dbReference type="EMBL" id="JPPY01000218">
    <property type="protein sequence ID" value="KND25676.1"/>
    <property type="molecule type" value="Genomic_DNA"/>
</dbReference>
<dbReference type="Proteomes" id="UP000037151">
    <property type="component" value="Unassembled WGS sequence"/>
</dbReference>
<dbReference type="PATRIC" id="fig|42234.21.peg.8236"/>
<organism evidence="1 2">
    <name type="scientific">Streptomyces acidiscabies</name>
    <dbReference type="NCBI Taxonomy" id="42234"/>
    <lineage>
        <taxon>Bacteria</taxon>
        <taxon>Bacillati</taxon>
        <taxon>Actinomycetota</taxon>
        <taxon>Actinomycetes</taxon>
        <taxon>Kitasatosporales</taxon>
        <taxon>Streptomycetaceae</taxon>
        <taxon>Streptomyces</taxon>
    </lineage>
</organism>
<gene>
    <name evidence="1" type="ORF">IQ63_40015</name>
</gene>
<comment type="caution">
    <text evidence="1">The sequence shown here is derived from an EMBL/GenBank/DDBJ whole genome shotgun (WGS) entry which is preliminary data.</text>
</comment>
<protein>
    <submittedName>
        <fullName evidence="1">Uncharacterized protein</fullName>
    </submittedName>
</protein>
<dbReference type="RefSeq" id="WP_050374990.1">
    <property type="nucleotide sequence ID" value="NZ_KQ257834.1"/>
</dbReference>